<name>A0AAJ0F2F8_9PEZI</name>
<evidence type="ECO:0000313" key="1">
    <source>
        <dbReference type="EMBL" id="KAK1752306.1"/>
    </source>
</evidence>
<keyword evidence="1" id="KW-0489">Methyltransferase</keyword>
<dbReference type="Gene3D" id="3.40.50.150">
    <property type="entry name" value="Vaccinia Virus protein VP39"/>
    <property type="match status" value="1"/>
</dbReference>
<accession>A0AAJ0F2F8</accession>
<gene>
    <name evidence="1" type="ORF">QBC47DRAFT_425147</name>
</gene>
<comment type="caution">
    <text evidence="1">The sequence shown here is derived from an EMBL/GenBank/DDBJ whole genome shotgun (WGS) entry which is preliminary data.</text>
</comment>
<keyword evidence="1" id="KW-0808">Transferase</keyword>
<dbReference type="Pfam" id="PF01135">
    <property type="entry name" value="PCMT"/>
    <property type="match status" value="1"/>
</dbReference>
<proteinExistence type="predicted"/>
<dbReference type="InterPro" id="IPR029063">
    <property type="entry name" value="SAM-dependent_MTases_sf"/>
</dbReference>
<dbReference type="GO" id="GO:0032259">
    <property type="term" value="P:methylation"/>
    <property type="evidence" value="ECO:0007669"/>
    <property type="project" value="UniProtKB-KW"/>
</dbReference>
<dbReference type="EMBL" id="MU839840">
    <property type="protein sequence ID" value="KAK1752306.1"/>
    <property type="molecule type" value="Genomic_DNA"/>
</dbReference>
<dbReference type="AlphaFoldDB" id="A0AAJ0F2F8"/>
<organism evidence="1 2">
    <name type="scientific">Echria macrotheca</name>
    <dbReference type="NCBI Taxonomy" id="438768"/>
    <lineage>
        <taxon>Eukaryota</taxon>
        <taxon>Fungi</taxon>
        <taxon>Dikarya</taxon>
        <taxon>Ascomycota</taxon>
        <taxon>Pezizomycotina</taxon>
        <taxon>Sordariomycetes</taxon>
        <taxon>Sordariomycetidae</taxon>
        <taxon>Sordariales</taxon>
        <taxon>Schizotheciaceae</taxon>
        <taxon>Echria</taxon>
    </lineage>
</organism>
<dbReference type="GO" id="GO:0008168">
    <property type="term" value="F:methyltransferase activity"/>
    <property type="evidence" value="ECO:0007669"/>
    <property type="project" value="UniProtKB-KW"/>
</dbReference>
<reference evidence="1" key="1">
    <citation type="submission" date="2023-06" db="EMBL/GenBank/DDBJ databases">
        <title>Genome-scale phylogeny and comparative genomics of the fungal order Sordariales.</title>
        <authorList>
            <consortium name="Lawrence Berkeley National Laboratory"/>
            <person name="Hensen N."/>
            <person name="Bonometti L."/>
            <person name="Westerberg I."/>
            <person name="Brannstrom I.O."/>
            <person name="Guillou S."/>
            <person name="Cros-Aarteil S."/>
            <person name="Calhoun S."/>
            <person name="Haridas S."/>
            <person name="Kuo A."/>
            <person name="Mondo S."/>
            <person name="Pangilinan J."/>
            <person name="Riley R."/>
            <person name="Labutti K."/>
            <person name="Andreopoulos B."/>
            <person name="Lipzen A."/>
            <person name="Chen C."/>
            <person name="Yanf M."/>
            <person name="Daum C."/>
            <person name="Ng V."/>
            <person name="Clum A."/>
            <person name="Steindorff A."/>
            <person name="Ohm R."/>
            <person name="Martin F."/>
            <person name="Silar P."/>
            <person name="Natvig D."/>
            <person name="Lalanne C."/>
            <person name="Gautier V."/>
            <person name="Ament-Velasquez S.L."/>
            <person name="Kruys A."/>
            <person name="Hutchinson M.I."/>
            <person name="Powell A.J."/>
            <person name="Barry K."/>
            <person name="Miller A.N."/>
            <person name="Grigoriev I.V."/>
            <person name="Debuchy R."/>
            <person name="Gladieux P."/>
            <person name="Thoren M.H."/>
            <person name="Johannesson H."/>
        </authorList>
    </citation>
    <scope>NUCLEOTIDE SEQUENCE</scope>
    <source>
        <strain evidence="1">PSN4</strain>
    </source>
</reference>
<dbReference type="SUPFAM" id="SSF53335">
    <property type="entry name" value="S-adenosyl-L-methionine-dependent methyltransferases"/>
    <property type="match status" value="1"/>
</dbReference>
<sequence>MASSVYSNGDRPLRPPEELITYLLDQSHRDHHLAGIEYRQAMLREWNIAPGSSVLEIGCGQGEFTVCLADAVGPNGRIVAVDSAYLGWGTPCIIESQNHLMATPIGKPISFVNDTALNYVSSLFGEEETGHQFDYVLFGHCIWFFDRPQILGELLKKLRPWTRAVLIAEFSFSTSIPAAFPHVLVAEYSSTVEALLDDREVWNIRCPLTPSQLIEAARRAGFALTAEKTITPDAKNREASREVRMLLHAREWDEERERVGRLHGDKVASMLRGLKDVVAASVERLDGGVDTVRNMDVWLAKFE</sequence>
<dbReference type="CDD" id="cd02440">
    <property type="entry name" value="AdoMet_MTases"/>
    <property type="match status" value="1"/>
</dbReference>
<dbReference type="Proteomes" id="UP001239445">
    <property type="component" value="Unassembled WGS sequence"/>
</dbReference>
<evidence type="ECO:0000313" key="2">
    <source>
        <dbReference type="Proteomes" id="UP001239445"/>
    </source>
</evidence>
<keyword evidence="2" id="KW-1185">Reference proteome</keyword>
<protein>
    <submittedName>
        <fullName evidence="1">S-adenosyl-L-methionine-dependent methyltransferase</fullName>
    </submittedName>
</protein>